<dbReference type="Gene3D" id="3.30.710.10">
    <property type="entry name" value="Potassium Channel Kv1.1, Chain A"/>
    <property type="match status" value="2"/>
</dbReference>
<protein>
    <submittedName>
        <fullName evidence="2">12047_t:CDS:1</fullName>
    </submittedName>
</protein>
<keyword evidence="3" id="KW-1185">Reference proteome</keyword>
<organism evidence="2 3">
    <name type="scientific">Ambispora leptoticha</name>
    <dbReference type="NCBI Taxonomy" id="144679"/>
    <lineage>
        <taxon>Eukaryota</taxon>
        <taxon>Fungi</taxon>
        <taxon>Fungi incertae sedis</taxon>
        <taxon>Mucoromycota</taxon>
        <taxon>Glomeromycotina</taxon>
        <taxon>Glomeromycetes</taxon>
        <taxon>Archaeosporales</taxon>
        <taxon>Ambisporaceae</taxon>
        <taxon>Ambispora</taxon>
    </lineage>
</organism>
<evidence type="ECO:0000259" key="1">
    <source>
        <dbReference type="SMART" id="SM00225"/>
    </source>
</evidence>
<dbReference type="InterPro" id="IPR011333">
    <property type="entry name" value="SKP1/BTB/POZ_sf"/>
</dbReference>
<dbReference type="EMBL" id="CAJVPS010003521">
    <property type="protein sequence ID" value="CAG8590524.1"/>
    <property type="molecule type" value="Genomic_DNA"/>
</dbReference>
<dbReference type="SUPFAM" id="SSF54695">
    <property type="entry name" value="POZ domain"/>
    <property type="match status" value="2"/>
</dbReference>
<sequence length="452" mass="51641">MLNSHPTSISMSPILSQPGAYYTIVVSGQSFKLSWSSLNSDGPNFFTNIFTSGLEESFNKTMYIDRDPEIFKDIVRHLQGYYVMPRDEVHYTDLFVDAIFYNLKKLTAQLQSKCVVNVGGKVFRVEQDVLKRDSPNFFTTIGFGFRWEPPSDSPPMLKPPSIPPPMLDRDPDLFSDIIRYLQGYEIRIRDEVHRQNLLKDGRFYHLRGLTEKLLESRAIVNGFAKDQNGKDEILFLLKDIRTSCVILPEGSDPSDVNNTNSIPVLYKGRAREGAIYDLLMEIHDINLFCRYHDTNANKNTTNNNSNIIYESTTPKNFGLKLPSQTTIVKFELIFAEKDFQKLKDIAKSIKIPQQEITTTIRSPESCAFEIDGVKSTSEALSNIERLAYLLKLDPVSGTKYLKLYVTKCMTRLFVKGGKMEIELVKCEAFSSERGFNSKRDFLPFETKIVSAR</sequence>
<evidence type="ECO:0000313" key="2">
    <source>
        <dbReference type="EMBL" id="CAG8590524.1"/>
    </source>
</evidence>
<comment type="caution">
    <text evidence="2">The sequence shown here is derived from an EMBL/GenBank/DDBJ whole genome shotgun (WGS) entry which is preliminary data.</text>
</comment>
<accession>A0A9N9G9D9</accession>
<dbReference type="Pfam" id="PF02214">
    <property type="entry name" value="BTB_2"/>
    <property type="match status" value="2"/>
</dbReference>
<dbReference type="Proteomes" id="UP000789508">
    <property type="component" value="Unassembled WGS sequence"/>
</dbReference>
<dbReference type="AlphaFoldDB" id="A0A9N9G9D9"/>
<dbReference type="OrthoDB" id="2414723at2759"/>
<feature type="domain" description="BTB" evidence="1">
    <location>
        <begin position="20"/>
        <end position="111"/>
    </location>
</feature>
<feature type="domain" description="BTB" evidence="1">
    <location>
        <begin position="112"/>
        <end position="221"/>
    </location>
</feature>
<proteinExistence type="predicted"/>
<reference evidence="2" key="1">
    <citation type="submission" date="2021-06" db="EMBL/GenBank/DDBJ databases">
        <authorList>
            <person name="Kallberg Y."/>
            <person name="Tangrot J."/>
            <person name="Rosling A."/>
        </authorList>
    </citation>
    <scope>NUCLEOTIDE SEQUENCE</scope>
    <source>
        <strain evidence="2">FL130A</strain>
    </source>
</reference>
<dbReference type="InterPro" id="IPR003131">
    <property type="entry name" value="T1-type_BTB"/>
</dbReference>
<name>A0A9N9G9D9_9GLOM</name>
<dbReference type="PANTHER" id="PTHR31758">
    <property type="entry name" value="BTB/POZ DOMAIN-CONTAINING PROTEIN YLR108C"/>
    <property type="match status" value="1"/>
</dbReference>
<dbReference type="PANTHER" id="PTHR31758:SF2">
    <property type="entry name" value="BTB_POZ DOMAIN-CONTAINING PROTEIN YLR108C"/>
    <property type="match status" value="1"/>
</dbReference>
<dbReference type="InterPro" id="IPR000210">
    <property type="entry name" value="BTB/POZ_dom"/>
</dbReference>
<evidence type="ECO:0000313" key="3">
    <source>
        <dbReference type="Proteomes" id="UP000789508"/>
    </source>
</evidence>
<dbReference type="SMART" id="SM00225">
    <property type="entry name" value="BTB"/>
    <property type="match status" value="2"/>
</dbReference>
<dbReference type="GO" id="GO:0051260">
    <property type="term" value="P:protein homooligomerization"/>
    <property type="evidence" value="ECO:0007669"/>
    <property type="project" value="InterPro"/>
</dbReference>
<gene>
    <name evidence="2" type="ORF">ALEPTO_LOCUS7682</name>
</gene>